<reference evidence="2 3" key="1">
    <citation type="submission" date="2019-08" db="EMBL/GenBank/DDBJ databases">
        <authorList>
            <person name="Peeters C."/>
        </authorList>
    </citation>
    <scope>NUCLEOTIDE SEQUENCE [LARGE SCALE GENOMIC DNA]</scope>
    <source>
        <strain evidence="2 3">LMG 31115</strain>
    </source>
</reference>
<dbReference type="AlphaFoldDB" id="A0A5E4VMR4"/>
<keyword evidence="3" id="KW-1185">Reference proteome</keyword>
<dbReference type="CDD" id="cd02440">
    <property type="entry name" value="AdoMet_MTases"/>
    <property type="match status" value="1"/>
</dbReference>
<dbReference type="GO" id="GO:0008757">
    <property type="term" value="F:S-adenosylmethionine-dependent methyltransferase activity"/>
    <property type="evidence" value="ECO:0007669"/>
    <property type="project" value="InterPro"/>
</dbReference>
<sequence length="266" mass="29425">MSTTNTPPLDFLSHNRAAWDKQATEVREWSRPVSPETVAAAKLGNWNVHLTPRPLPKDWLGDVAGKRILCLASAGGQQAPVLAAAGALVTVFDISDAQLEQDRKVAERDGLSLNTRQGDMRDLSAFDNASFDIVFHPISNLYVPDVRPVWRECHRVLKAGGALLASFYNPVVFIGDRDPDIAKQGLIRPQYKLPYADLNDLPPDQLQKKRDAGEALVFGHSLGDLIGGQLDAGFVIEGFYEDEQPNPRFVVDRFLPTFLATRARKQ</sequence>
<proteinExistence type="predicted"/>
<name>A0A5E4VMR4_9BURK</name>
<dbReference type="GO" id="GO:0032259">
    <property type="term" value="P:methylation"/>
    <property type="evidence" value="ECO:0007669"/>
    <property type="project" value="UniProtKB-KW"/>
</dbReference>
<evidence type="ECO:0000313" key="3">
    <source>
        <dbReference type="Proteomes" id="UP000333828"/>
    </source>
</evidence>
<dbReference type="RefSeq" id="WP_150684477.1">
    <property type="nucleotide sequence ID" value="NZ_CABPSI010000003.1"/>
</dbReference>
<dbReference type="InterPro" id="IPR013216">
    <property type="entry name" value="Methyltransf_11"/>
</dbReference>
<dbReference type="Proteomes" id="UP000333828">
    <property type="component" value="Unassembled WGS sequence"/>
</dbReference>
<dbReference type="Gene3D" id="3.40.50.150">
    <property type="entry name" value="Vaccinia Virus protein VP39"/>
    <property type="match status" value="1"/>
</dbReference>
<protein>
    <submittedName>
        <fullName evidence="2">Methyltransferase</fullName>
    </submittedName>
</protein>
<keyword evidence="2" id="KW-0489">Methyltransferase</keyword>
<dbReference type="Pfam" id="PF08241">
    <property type="entry name" value="Methyltransf_11"/>
    <property type="match status" value="1"/>
</dbReference>
<dbReference type="SUPFAM" id="SSF53335">
    <property type="entry name" value="S-adenosyl-L-methionine-dependent methyltransferases"/>
    <property type="match status" value="1"/>
</dbReference>
<accession>A0A5E4VMR4</accession>
<dbReference type="EMBL" id="CABPSI010000003">
    <property type="protein sequence ID" value="VVE12315.1"/>
    <property type="molecule type" value="Genomic_DNA"/>
</dbReference>
<feature type="domain" description="Methyltransferase type 11" evidence="1">
    <location>
        <begin position="70"/>
        <end position="164"/>
    </location>
</feature>
<organism evidence="2 3">
    <name type="scientific">Pandoraea iniqua</name>
    <dbReference type="NCBI Taxonomy" id="2508288"/>
    <lineage>
        <taxon>Bacteria</taxon>
        <taxon>Pseudomonadati</taxon>
        <taxon>Pseudomonadota</taxon>
        <taxon>Betaproteobacteria</taxon>
        <taxon>Burkholderiales</taxon>
        <taxon>Burkholderiaceae</taxon>
        <taxon>Pandoraea</taxon>
    </lineage>
</organism>
<evidence type="ECO:0000259" key="1">
    <source>
        <dbReference type="Pfam" id="PF08241"/>
    </source>
</evidence>
<gene>
    <name evidence="2" type="ORF">PIN31115_02684</name>
</gene>
<keyword evidence="2" id="KW-0808">Transferase</keyword>
<dbReference type="InterPro" id="IPR029063">
    <property type="entry name" value="SAM-dependent_MTases_sf"/>
</dbReference>
<evidence type="ECO:0000313" key="2">
    <source>
        <dbReference type="EMBL" id="VVE12315.1"/>
    </source>
</evidence>